<evidence type="ECO:0000256" key="11">
    <source>
        <dbReference type="PROSITE-ProRule" id="PRU00169"/>
    </source>
</evidence>
<dbReference type="GO" id="GO:0000160">
    <property type="term" value="P:phosphorelay signal transduction system"/>
    <property type="evidence" value="ECO:0007669"/>
    <property type="project" value="UniProtKB-KW"/>
</dbReference>
<keyword evidence="4" id="KW-0547">Nucleotide-binding</keyword>
<evidence type="ECO:0000259" key="13">
    <source>
        <dbReference type="PROSITE" id="PS50110"/>
    </source>
</evidence>
<keyword evidence="3 11" id="KW-0597">Phosphoprotein</keyword>
<keyword evidence="8" id="KW-0238">DNA-binding</keyword>
<dbReference type="FunFam" id="1.10.8.60:FF:000014">
    <property type="entry name" value="DNA-binding transcriptional regulator NtrC"/>
    <property type="match status" value="1"/>
</dbReference>
<dbReference type="SUPFAM" id="SSF46689">
    <property type="entry name" value="Homeodomain-like"/>
    <property type="match status" value="1"/>
</dbReference>
<dbReference type="PROSITE" id="PS50110">
    <property type="entry name" value="RESPONSE_REGULATORY"/>
    <property type="match status" value="1"/>
</dbReference>
<evidence type="ECO:0000256" key="1">
    <source>
        <dbReference type="ARBA" id="ARBA00004496"/>
    </source>
</evidence>
<dbReference type="SUPFAM" id="SSF52172">
    <property type="entry name" value="CheY-like"/>
    <property type="match status" value="1"/>
</dbReference>
<dbReference type="GO" id="GO:0006355">
    <property type="term" value="P:regulation of DNA-templated transcription"/>
    <property type="evidence" value="ECO:0007669"/>
    <property type="project" value="InterPro"/>
</dbReference>
<evidence type="ECO:0000256" key="9">
    <source>
        <dbReference type="ARBA" id="ARBA00023159"/>
    </source>
</evidence>
<dbReference type="SUPFAM" id="SSF52540">
    <property type="entry name" value="P-loop containing nucleoside triphosphate hydrolases"/>
    <property type="match status" value="1"/>
</dbReference>
<dbReference type="CDD" id="cd00009">
    <property type="entry name" value="AAA"/>
    <property type="match status" value="1"/>
</dbReference>
<comment type="caution">
    <text evidence="14">The sequence shown here is derived from an EMBL/GenBank/DDBJ whole genome shotgun (WGS) entry which is preliminary data.</text>
</comment>
<dbReference type="SMART" id="SM00448">
    <property type="entry name" value="REC"/>
    <property type="match status" value="1"/>
</dbReference>
<dbReference type="Pfam" id="PF25601">
    <property type="entry name" value="AAA_lid_14"/>
    <property type="match status" value="1"/>
</dbReference>
<dbReference type="InterPro" id="IPR025944">
    <property type="entry name" value="Sigma_54_int_dom_CS"/>
</dbReference>
<dbReference type="FunFam" id="3.40.50.300:FF:000006">
    <property type="entry name" value="DNA-binding transcriptional regulator NtrC"/>
    <property type="match status" value="1"/>
</dbReference>
<comment type="subcellular location">
    <subcellularLocation>
        <location evidence="1">Cytoplasm</location>
    </subcellularLocation>
</comment>
<reference evidence="14" key="1">
    <citation type="submission" date="2020-07" db="EMBL/GenBank/DDBJ databases">
        <title>Huge and variable diversity of episymbiotic CPR bacteria and DPANN archaea in groundwater ecosystems.</title>
        <authorList>
            <person name="He C.Y."/>
            <person name="Keren R."/>
            <person name="Whittaker M."/>
            <person name="Farag I.F."/>
            <person name="Doudna J."/>
            <person name="Cate J.H.D."/>
            <person name="Banfield J.F."/>
        </authorList>
    </citation>
    <scope>NUCLEOTIDE SEQUENCE</scope>
    <source>
        <strain evidence="14">NC_groundwater_1482_Ag_S-0.65um_47_24</strain>
    </source>
</reference>
<dbReference type="InterPro" id="IPR025662">
    <property type="entry name" value="Sigma_54_int_dom_ATP-bd_1"/>
</dbReference>
<dbReference type="InterPro" id="IPR002078">
    <property type="entry name" value="Sigma_54_int"/>
</dbReference>
<dbReference type="Proteomes" id="UP000772181">
    <property type="component" value="Unassembled WGS sequence"/>
</dbReference>
<dbReference type="PROSITE" id="PS00675">
    <property type="entry name" value="SIGMA54_INTERACT_1"/>
    <property type="match status" value="1"/>
</dbReference>
<dbReference type="InterPro" id="IPR001789">
    <property type="entry name" value="Sig_transdc_resp-reg_receiver"/>
</dbReference>
<keyword evidence="2" id="KW-0963">Cytoplasm</keyword>
<evidence type="ECO:0000256" key="5">
    <source>
        <dbReference type="ARBA" id="ARBA00022840"/>
    </source>
</evidence>
<dbReference type="Gene3D" id="1.10.10.60">
    <property type="entry name" value="Homeodomain-like"/>
    <property type="match status" value="1"/>
</dbReference>
<keyword evidence="9" id="KW-0010">Activator</keyword>
<evidence type="ECO:0000313" key="14">
    <source>
        <dbReference type="EMBL" id="MBI4595164.1"/>
    </source>
</evidence>
<protein>
    <submittedName>
        <fullName evidence="14">Sigma-54-dependent Fis family transcriptional regulator</fullName>
    </submittedName>
</protein>
<dbReference type="EMBL" id="JACQWF010000102">
    <property type="protein sequence ID" value="MBI4595164.1"/>
    <property type="molecule type" value="Genomic_DNA"/>
</dbReference>
<dbReference type="Pfam" id="PF00158">
    <property type="entry name" value="Sigma54_activat"/>
    <property type="match status" value="1"/>
</dbReference>
<dbReference type="InterPro" id="IPR011006">
    <property type="entry name" value="CheY-like_superfamily"/>
</dbReference>
<dbReference type="InterPro" id="IPR058031">
    <property type="entry name" value="AAA_lid_NorR"/>
</dbReference>
<proteinExistence type="predicted"/>
<gene>
    <name evidence="14" type="ORF">HY730_02170</name>
</gene>
<dbReference type="PANTHER" id="PTHR32071">
    <property type="entry name" value="TRANSCRIPTIONAL REGULATORY PROTEIN"/>
    <property type="match status" value="1"/>
</dbReference>
<keyword evidence="10" id="KW-0804">Transcription</keyword>
<evidence type="ECO:0000256" key="10">
    <source>
        <dbReference type="ARBA" id="ARBA00023163"/>
    </source>
</evidence>
<evidence type="ECO:0000256" key="8">
    <source>
        <dbReference type="ARBA" id="ARBA00023125"/>
    </source>
</evidence>
<evidence type="ECO:0000256" key="7">
    <source>
        <dbReference type="ARBA" id="ARBA00023015"/>
    </source>
</evidence>
<dbReference type="InterPro" id="IPR003593">
    <property type="entry name" value="AAA+_ATPase"/>
</dbReference>
<dbReference type="PROSITE" id="PS50045">
    <property type="entry name" value="SIGMA54_INTERACT_4"/>
    <property type="match status" value="1"/>
</dbReference>
<dbReference type="FunFam" id="3.40.50.2300:FF:000018">
    <property type="entry name" value="DNA-binding transcriptional regulator NtrC"/>
    <property type="match status" value="1"/>
</dbReference>
<dbReference type="PANTHER" id="PTHR32071:SF113">
    <property type="entry name" value="ALGINATE BIOSYNTHESIS TRANSCRIPTIONAL REGULATORY PROTEIN ALGB"/>
    <property type="match status" value="1"/>
</dbReference>
<feature type="modified residue" description="4-aspartylphosphate" evidence="11">
    <location>
        <position position="57"/>
    </location>
</feature>
<sequence length="466" mass="53068">MEVMAEKILVVDDQFEMQRFLKKILERSGKYLIDIASSGHEALSKAKNTRYSVVLSDVKMPGMSGLELLQELRRIDHNIMVIMVTGFGTIDSAVEAIRHGAFHYITKPFDNTELVSTVDKAMELWQLQLGNRSLLRQDEAGQQFPNIIGKSQVIQSVFELIQRVAPSPTTILITGESGTGKELVAKAIHFNSFRKDKKFVTIDCAALPESVLESELFGHVKGSFTGAIKDKKGLFEEGNGGTIFLDEIGDIGKITQMKLLRILQEGEFRAVGDVRTKKVDIRIIAATNKDLKEKVMLKEFREDLYYRLDVVSIHLPPLRERKEDIPLLISHFLNFFSASMKKKIRGIAPEVMEAFMNYSWPGNVRQLENSIERLVTLTQHEILGIEDIPSSMLDKTSQSGYEDDLFQMPYKSAKRMALSEFNRRYVQQALIRCDGNVSKAARLCQIERQYFQQLMKKTALRSEDYR</sequence>
<dbReference type="Gene3D" id="1.10.8.60">
    <property type="match status" value="1"/>
</dbReference>
<keyword evidence="7" id="KW-0805">Transcription regulation</keyword>
<evidence type="ECO:0000256" key="6">
    <source>
        <dbReference type="ARBA" id="ARBA00023012"/>
    </source>
</evidence>
<evidence type="ECO:0000313" key="15">
    <source>
        <dbReference type="Proteomes" id="UP000772181"/>
    </source>
</evidence>
<dbReference type="Gene3D" id="3.40.50.2300">
    <property type="match status" value="1"/>
</dbReference>
<feature type="domain" description="Sigma-54 factor interaction" evidence="12">
    <location>
        <begin position="147"/>
        <end position="376"/>
    </location>
</feature>
<dbReference type="InterPro" id="IPR027417">
    <property type="entry name" value="P-loop_NTPase"/>
</dbReference>
<evidence type="ECO:0000256" key="2">
    <source>
        <dbReference type="ARBA" id="ARBA00022490"/>
    </source>
</evidence>
<dbReference type="Gene3D" id="3.40.50.300">
    <property type="entry name" value="P-loop containing nucleotide triphosphate hydrolases"/>
    <property type="match status" value="1"/>
</dbReference>
<evidence type="ECO:0000256" key="3">
    <source>
        <dbReference type="ARBA" id="ARBA00022553"/>
    </source>
</evidence>
<dbReference type="GO" id="GO:0005524">
    <property type="term" value="F:ATP binding"/>
    <property type="evidence" value="ECO:0007669"/>
    <property type="project" value="UniProtKB-KW"/>
</dbReference>
<keyword evidence="6" id="KW-0902">Two-component regulatory system</keyword>
<evidence type="ECO:0000256" key="4">
    <source>
        <dbReference type="ARBA" id="ARBA00022741"/>
    </source>
</evidence>
<dbReference type="InterPro" id="IPR009057">
    <property type="entry name" value="Homeodomain-like_sf"/>
</dbReference>
<organism evidence="14 15">
    <name type="scientific">Tectimicrobiota bacterium</name>
    <dbReference type="NCBI Taxonomy" id="2528274"/>
    <lineage>
        <taxon>Bacteria</taxon>
        <taxon>Pseudomonadati</taxon>
        <taxon>Nitrospinota/Tectimicrobiota group</taxon>
        <taxon>Candidatus Tectimicrobiota</taxon>
    </lineage>
</organism>
<keyword evidence="5" id="KW-0067">ATP-binding</keyword>
<dbReference type="Pfam" id="PF00072">
    <property type="entry name" value="Response_reg"/>
    <property type="match status" value="1"/>
</dbReference>
<name>A0A933GLX3_UNCTE</name>
<accession>A0A933GLX3</accession>
<dbReference type="GO" id="GO:0005737">
    <property type="term" value="C:cytoplasm"/>
    <property type="evidence" value="ECO:0007669"/>
    <property type="project" value="UniProtKB-SubCell"/>
</dbReference>
<feature type="domain" description="Response regulatory" evidence="13">
    <location>
        <begin position="7"/>
        <end position="122"/>
    </location>
</feature>
<dbReference type="GO" id="GO:0003677">
    <property type="term" value="F:DNA binding"/>
    <property type="evidence" value="ECO:0007669"/>
    <property type="project" value="UniProtKB-KW"/>
</dbReference>
<dbReference type="SMART" id="SM00382">
    <property type="entry name" value="AAA"/>
    <property type="match status" value="1"/>
</dbReference>
<dbReference type="PROSITE" id="PS00688">
    <property type="entry name" value="SIGMA54_INTERACT_3"/>
    <property type="match status" value="1"/>
</dbReference>
<dbReference type="AlphaFoldDB" id="A0A933GLX3"/>
<evidence type="ECO:0000259" key="12">
    <source>
        <dbReference type="PROSITE" id="PS50045"/>
    </source>
</evidence>